<sequence length="82" mass="9006">MHGAKRRSGDAGMLGRIAKRGTACEVDCQPQQEPVRLEGRPTSAVRRADEFCASDPRACPCAGIPIRSHIPYETSLWNGQRQ</sequence>
<reference evidence="1" key="1">
    <citation type="submission" date="2022-07" db="EMBL/GenBank/DDBJ databases">
        <title>The genome of Lyophyllum shimeji provides insight into the initial evolution of ectomycorrhizal fungal genome.</title>
        <authorList>
            <person name="Kobayashi Y."/>
            <person name="Shibata T."/>
            <person name="Hirakawa H."/>
            <person name="Shigenobu S."/>
            <person name="Nishiyama T."/>
            <person name="Yamada A."/>
            <person name="Hasebe M."/>
            <person name="Kawaguchi M."/>
        </authorList>
    </citation>
    <scope>NUCLEOTIDE SEQUENCE</scope>
    <source>
        <strain evidence="1">AT787</strain>
    </source>
</reference>
<proteinExistence type="predicted"/>
<dbReference type="EMBL" id="BRPK01000013">
    <property type="protein sequence ID" value="GLB43198.1"/>
    <property type="molecule type" value="Genomic_DNA"/>
</dbReference>
<dbReference type="AlphaFoldDB" id="A0A9P3PWC8"/>
<organism evidence="1 2">
    <name type="scientific">Lyophyllum shimeji</name>
    <name type="common">Hon-shimeji</name>
    <name type="synonym">Tricholoma shimeji</name>
    <dbReference type="NCBI Taxonomy" id="47721"/>
    <lineage>
        <taxon>Eukaryota</taxon>
        <taxon>Fungi</taxon>
        <taxon>Dikarya</taxon>
        <taxon>Basidiomycota</taxon>
        <taxon>Agaricomycotina</taxon>
        <taxon>Agaricomycetes</taxon>
        <taxon>Agaricomycetidae</taxon>
        <taxon>Agaricales</taxon>
        <taxon>Tricholomatineae</taxon>
        <taxon>Lyophyllaceae</taxon>
        <taxon>Lyophyllum</taxon>
    </lineage>
</organism>
<accession>A0A9P3PWC8</accession>
<protein>
    <submittedName>
        <fullName evidence="1">Uncharacterized protein</fullName>
    </submittedName>
</protein>
<evidence type="ECO:0000313" key="2">
    <source>
        <dbReference type="Proteomes" id="UP001063166"/>
    </source>
</evidence>
<evidence type="ECO:0000313" key="1">
    <source>
        <dbReference type="EMBL" id="GLB43198.1"/>
    </source>
</evidence>
<dbReference type="Proteomes" id="UP001063166">
    <property type="component" value="Unassembled WGS sequence"/>
</dbReference>
<gene>
    <name evidence="1" type="ORF">LshimejAT787_1300990</name>
</gene>
<name>A0A9P3PWC8_LYOSH</name>
<keyword evidence="2" id="KW-1185">Reference proteome</keyword>
<comment type="caution">
    <text evidence="1">The sequence shown here is derived from an EMBL/GenBank/DDBJ whole genome shotgun (WGS) entry which is preliminary data.</text>
</comment>